<evidence type="ECO:0000313" key="3">
    <source>
        <dbReference type="EMBL" id="PLT72170.1"/>
    </source>
</evidence>
<dbReference type="EMBL" id="NIHS01000016">
    <property type="protein sequence ID" value="PLT72023.1"/>
    <property type="molecule type" value="Genomic_DNA"/>
</dbReference>
<dbReference type="Proteomes" id="UP000234891">
    <property type="component" value="Unassembled WGS sequence"/>
</dbReference>
<dbReference type="EMBL" id="NIHT01000025">
    <property type="protein sequence ID" value="PLT72170.1"/>
    <property type="molecule type" value="Genomic_DNA"/>
</dbReference>
<protein>
    <recommendedName>
        <fullName evidence="1">Helix-turn-helix conjugative transposon-like domain-containing protein</fullName>
    </recommendedName>
</protein>
<dbReference type="InterPro" id="IPR024760">
    <property type="entry name" value="HTH_dom_conjug_TS-like"/>
</dbReference>
<dbReference type="Pfam" id="PF12645">
    <property type="entry name" value="HTH_16"/>
    <property type="match status" value="1"/>
</dbReference>
<dbReference type="RefSeq" id="WP_101870849.1">
    <property type="nucleotide sequence ID" value="NZ_JALQCM010000001.1"/>
</dbReference>
<dbReference type="InterPro" id="IPR013325">
    <property type="entry name" value="RNA_pol_sigma_r2"/>
</dbReference>
<evidence type="ECO:0000313" key="2">
    <source>
        <dbReference type="EMBL" id="PLT72023.1"/>
    </source>
</evidence>
<evidence type="ECO:0000313" key="4">
    <source>
        <dbReference type="Proteomes" id="UP000234891"/>
    </source>
</evidence>
<dbReference type="AlphaFoldDB" id="A0A2N5PA51"/>
<sequence>MQEREFEELLWKARNKDKKAVFEIIEMYRPLLLKYAKSSGKFDEDLYQELVCAVLKSIIKFPMKTEKYNNLCIKY</sequence>
<comment type="caution">
    <text evidence="2">The sequence shown here is derived from an EMBL/GenBank/DDBJ whole genome shotgun (WGS) entry which is preliminary data.</text>
</comment>
<proteinExistence type="predicted"/>
<gene>
    <name evidence="3" type="ORF">CDL23_13515</name>
    <name evidence="2" type="ORF">CDL26_10050</name>
</gene>
<feature type="domain" description="Helix-turn-helix conjugative transposon-like" evidence="1">
    <location>
        <begin position="8"/>
        <end position="61"/>
    </location>
</feature>
<reference evidence="4 5" key="1">
    <citation type="journal article" date="2017" name="Genome Med.">
        <title>A novel Ruminococcus gnavus clade enriched in inflammatory bowel disease patients.</title>
        <authorList>
            <person name="Hall A.B."/>
            <person name="Yassour M."/>
            <person name="Sauk J."/>
            <person name="Garner A."/>
            <person name="Jiang X."/>
            <person name="Arthur T."/>
            <person name="Lagoudas G.K."/>
            <person name="Vatanen T."/>
            <person name="Fornelos N."/>
            <person name="Wilson R."/>
            <person name="Bertha M."/>
            <person name="Cohen M."/>
            <person name="Garber J."/>
            <person name="Khalili H."/>
            <person name="Gevers D."/>
            <person name="Ananthakrishnan A.N."/>
            <person name="Kugathasan S."/>
            <person name="Lander E.S."/>
            <person name="Blainey P."/>
            <person name="Vlamakis H."/>
            <person name="Xavier R.J."/>
            <person name="Huttenhower C."/>
        </authorList>
    </citation>
    <scope>NUCLEOTIDE SEQUENCE [LARGE SCALE GENOMIC DNA]</scope>
    <source>
        <strain evidence="2 4">RJX1124</strain>
        <strain evidence="3 5">RJX1125</strain>
    </source>
</reference>
<evidence type="ECO:0000313" key="5">
    <source>
        <dbReference type="Proteomes" id="UP000235093"/>
    </source>
</evidence>
<dbReference type="GO" id="GO:0003700">
    <property type="term" value="F:DNA-binding transcription factor activity"/>
    <property type="evidence" value="ECO:0007669"/>
    <property type="project" value="InterPro"/>
</dbReference>
<evidence type="ECO:0000259" key="1">
    <source>
        <dbReference type="Pfam" id="PF12645"/>
    </source>
</evidence>
<name>A0A2N5PA51_MEDGN</name>
<accession>A0A2N5PA51</accession>
<dbReference type="Proteomes" id="UP000235093">
    <property type="component" value="Unassembled WGS sequence"/>
</dbReference>
<organism evidence="2 4">
    <name type="scientific">Mediterraneibacter gnavus</name>
    <name type="common">Ruminococcus gnavus</name>
    <dbReference type="NCBI Taxonomy" id="33038"/>
    <lineage>
        <taxon>Bacteria</taxon>
        <taxon>Bacillati</taxon>
        <taxon>Bacillota</taxon>
        <taxon>Clostridia</taxon>
        <taxon>Lachnospirales</taxon>
        <taxon>Lachnospiraceae</taxon>
        <taxon>Mediterraneibacter</taxon>
    </lineage>
</organism>
<dbReference type="GO" id="GO:0006352">
    <property type="term" value="P:DNA-templated transcription initiation"/>
    <property type="evidence" value="ECO:0007669"/>
    <property type="project" value="InterPro"/>
</dbReference>
<dbReference type="SUPFAM" id="SSF88946">
    <property type="entry name" value="Sigma2 domain of RNA polymerase sigma factors"/>
    <property type="match status" value="1"/>
</dbReference>